<sequence>MIQASLGKTVSTKASTENSAIALGSIATQMGIKTRFISVADLVIALAAASRQNRLADFLKCNIMNARLLIIDEVG</sequence>
<dbReference type="GO" id="GO:0005524">
    <property type="term" value="F:ATP binding"/>
    <property type="evidence" value="ECO:0007669"/>
    <property type="project" value="InterPro"/>
</dbReference>
<dbReference type="Proteomes" id="UP000343317">
    <property type="component" value="Unassembled WGS sequence"/>
</dbReference>
<evidence type="ECO:0000259" key="1">
    <source>
        <dbReference type="Pfam" id="PF01695"/>
    </source>
</evidence>
<dbReference type="InterPro" id="IPR027417">
    <property type="entry name" value="P-loop_NTPase"/>
</dbReference>
<organism evidence="2 3">
    <name type="scientific">Pandoraea horticolens</name>
    <dbReference type="NCBI Taxonomy" id="2508298"/>
    <lineage>
        <taxon>Bacteria</taxon>
        <taxon>Pseudomonadati</taxon>
        <taxon>Pseudomonadota</taxon>
        <taxon>Betaproteobacteria</taxon>
        <taxon>Burkholderiales</taxon>
        <taxon>Burkholderiaceae</taxon>
        <taxon>Pandoraea</taxon>
    </lineage>
</organism>
<dbReference type="Pfam" id="PF01695">
    <property type="entry name" value="IstB_IS21"/>
    <property type="match status" value="1"/>
</dbReference>
<reference evidence="2 3" key="1">
    <citation type="submission" date="2019-08" db="EMBL/GenBank/DDBJ databases">
        <authorList>
            <person name="Peeters C."/>
        </authorList>
    </citation>
    <scope>NUCLEOTIDE SEQUENCE [LARGE SCALE GENOMIC DNA]</scope>
    <source>
        <strain evidence="2 3">LMG 31112</strain>
    </source>
</reference>
<accession>A0A5E4WNF8</accession>
<keyword evidence="3" id="KW-1185">Reference proteome</keyword>
<evidence type="ECO:0000313" key="3">
    <source>
        <dbReference type="Proteomes" id="UP000343317"/>
    </source>
</evidence>
<name>A0A5E4WNF8_9BURK</name>
<proteinExistence type="predicted"/>
<dbReference type="InterPro" id="IPR002611">
    <property type="entry name" value="IstB_ATP-bd"/>
</dbReference>
<protein>
    <submittedName>
        <fullName evidence="2">Transposase</fullName>
    </submittedName>
</protein>
<dbReference type="EMBL" id="CABPSM010000010">
    <property type="protein sequence ID" value="VVE24555.1"/>
    <property type="molecule type" value="Genomic_DNA"/>
</dbReference>
<evidence type="ECO:0000313" key="2">
    <source>
        <dbReference type="EMBL" id="VVE24555.1"/>
    </source>
</evidence>
<feature type="domain" description="IstB-like ATP-binding" evidence="1">
    <location>
        <begin position="20"/>
        <end position="75"/>
    </location>
</feature>
<dbReference type="Gene3D" id="3.40.50.300">
    <property type="entry name" value="P-loop containing nucleotide triphosphate hydrolases"/>
    <property type="match status" value="1"/>
</dbReference>
<dbReference type="AlphaFoldDB" id="A0A5E4WNF8"/>
<gene>
    <name evidence="2" type="ORF">PHO31112_03304</name>
</gene>